<dbReference type="AlphaFoldDB" id="A0A653ZYD3"/>
<protein>
    <submittedName>
        <fullName evidence="1">Uncharacterized protein</fullName>
    </submittedName>
</protein>
<organism evidence="1 2">
    <name type="scientific">Sphingobacterium multivorum</name>
    <dbReference type="NCBI Taxonomy" id="28454"/>
    <lineage>
        <taxon>Bacteria</taxon>
        <taxon>Pseudomonadati</taxon>
        <taxon>Bacteroidota</taxon>
        <taxon>Sphingobacteriia</taxon>
        <taxon>Sphingobacteriales</taxon>
        <taxon>Sphingobacteriaceae</taxon>
        <taxon>Sphingobacterium</taxon>
    </lineage>
</organism>
<reference evidence="1 2" key="1">
    <citation type="submission" date="2019-10" db="EMBL/GenBank/DDBJ databases">
        <authorList>
            <person name="Karimi E."/>
        </authorList>
    </citation>
    <scope>NUCLEOTIDE SEQUENCE [LARGE SCALE GENOMIC DNA]</scope>
    <source>
        <strain evidence="1 2">Sphingobacterium sp. 8BC</strain>
    </source>
</reference>
<evidence type="ECO:0000313" key="1">
    <source>
        <dbReference type="EMBL" id="VXC60438.1"/>
    </source>
</evidence>
<dbReference type="Proteomes" id="UP000432350">
    <property type="component" value="Unassembled WGS sequence"/>
</dbReference>
<sequence>MYAIAFNEYIQRYKNSKGFSNEAFAVYLQKKGTITIFI</sequence>
<evidence type="ECO:0000313" key="2">
    <source>
        <dbReference type="Proteomes" id="UP000432350"/>
    </source>
</evidence>
<dbReference type="EMBL" id="CABWMV010000007">
    <property type="protein sequence ID" value="VXC60438.1"/>
    <property type="molecule type" value="Genomic_DNA"/>
</dbReference>
<accession>A0A653ZYD3</accession>
<name>A0A653ZYD3_SPHMU</name>
<gene>
    <name evidence="1" type="ORF">SPHINGO8BC_150119</name>
</gene>
<proteinExistence type="predicted"/>